<reference evidence="1 2" key="1">
    <citation type="submission" date="2020-08" db="EMBL/GenBank/DDBJ databases">
        <title>Sequencing the genomes of 1000 actinobacteria strains.</title>
        <authorList>
            <person name="Klenk H.-P."/>
        </authorList>
    </citation>
    <scope>NUCLEOTIDE SEQUENCE [LARGE SCALE GENOMIC DNA]</scope>
    <source>
        <strain evidence="1 2">DSM 44593</strain>
    </source>
</reference>
<dbReference type="AlphaFoldDB" id="A0A841E6Y0"/>
<evidence type="ECO:0000313" key="2">
    <source>
        <dbReference type="Proteomes" id="UP000578077"/>
    </source>
</evidence>
<organism evidence="1 2">
    <name type="scientific">Streptomonospora salina</name>
    <dbReference type="NCBI Taxonomy" id="104205"/>
    <lineage>
        <taxon>Bacteria</taxon>
        <taxon>Bacillati</taxon>
        <taxon>Actinomycetota</taxon>
        <taxon>Actinomycetes</taxon>
        <taxon>Streptosporangiales</taxon>
        <taxon>Nocardiopsidaceae</taxon>
        <taxon>Streptomonospora</taxon>
    </lineage>
</organism>
<comment type="caution">
    <text evidence="1">The sequence shown here is derived from an EMBL/GenBank/DDBJ whole genome shotgun (WGS) entry which is preliminary data.</text>
</comment>
<dbReference type="Proteomes" id="UP000578077">
    <property type="component" value="Unassembled WGS sequence"/>
</dbReference>
<proteinExistence type="predicted"/>
<evidence type="ECO:0000313" key="1">
    <source>
        <dbReference type="EMBL" id="MBB5998766.1"/>
    </source>
</evidence>
<gene>
    <name evidence="1" type="ORF">HNR25_002517</name>
</gene>
<accession>A0A841E6Y0</accession>
<protein>
    <submittedName>
        <fullName evidence="1">Uncharacterized protein</fullName>
    </submittedName>
</protein>
<dbReference type="EMBL" id="JACHLY010000001">
    <property type="protein sequence ID" value="MBB5998766.1"/>
    <property type="molecule type" value="Genomic_DNA"/>
</dbReference>
<dbReference type="RefSeq" id="WP_184635246.1">
    <property type="nucleotide sequence ID" value="NZ_BAABKT010000013.1"/>
</dbReference>
<name>A0A841E6Y0_9ACTN</name>
<sequence length="95" mass="10657">MYDDRKPEPQCGAPELTPDERIVGAAYARMIPLIEGLQRNPISRHLYAEVANYLDCEAWEAADAFERLLDLGPHHLAARLDQLGPDLLTGEEDMP</sequence>
<keyword evidence="2" id="KW-1185">Reference proteome</keyword>